<reference evidence="3 4" key="1">
    <citation type="submission" date="2016-03" db="EMBL/GenBank/DDBJ databases">
        <authorList>
            <person name="Ploux O."/>
        </authorList>
    </citation>
    <scope>NUCLEOTIDE SEQUENCE [LARGE SCALE GENOMIC DNA]</scope>
    <source>
        <strain evidence="3 4">R-45370</strain>
    </source>
</reference>
<proteinExistence type="predicted"/>
<name>A0A177NAN5_9GAMM</name>
<dbReference type="AlphaFoldDB" id="A0A177NAN5"/>
<keyword evidence="2" id="KW-0732">Signal</keyword>
<protein>
    <recommendedName>
        <fullName evidence="5">PEP-CTERM protein-sorting domain-containing protein</fullName>
    </recommendedName>
</protein>
<keyword evidence="4" id="KW-1185">Reference proteome</keyword>
<dbReference type="EMBL" id="LUUI01000113">
    <property type="protein sequence ID" value="OAI14160.1"/>
    <property type="molecule type" value="Genomic_DNA"/>
</dbReference>
<evidence type="ECO:0000256" key="2">
    <source>
        <dbReference type="SAM" id="SignalP"/>
    </source>
</evidence>
<dbReference type="RefSeq" id="WP_066983510.1">
    <property type="nucleotide sequence ID" value="NZ_LUUI01000113.1"/>
</dbReference>
<accession>A0A177NAN5</accession>
<keyword evidence="1" id="KW-0812">Transmembrane</keyword>
<keyword evidence="1" id="KW-1133">Transmembrane helix</keyword>
<evidence type="ECO:0000313" key="3">
    <source>
        <dbReference type="EMBL" id="OAI14160.1"/>
    </source>
</evidence>
<sequence>MLEAKKLTQAIYLVMTGAALSLTPLTNAHASTTMYNLYGASNTPVAPSYETDGYVWGFDTPSPGDPNAATPGWVGTSGPTSTPFLTKGGMALNWAANITNTGDSLTISQQDAFNRYGIYADIDTSAGAWRDPSNPRGAGTRHSIDIGLFKSDVAQTINLTITGISNPAGNYGMTIYQGAPQNPDYNHYGYPVFNSAADLPGYSESITTTINSNAQTTTDPFGVQTTTTATYTTISTVYSHPYITRTLVDPDTGLTSNTLSFQAEANMIYTLMLGGNNGNMYDDYAGYELNISSAPLPTSAVPLPSSVWLFITAISGLLGVKRRKKVLC</sequence>
<gene>
    <name evidence="3" type="ORF">A1359_11360</name>
</gene>
<dbReference type="OrthoDB" id="5561919at2"/>
<feature type="signal peptide" evidence="2">
    <location>
        <begin position="1"/>
        <end position="30"/>
    </location>
</feature>
<feature type="chain" id="PRO_5008068939" description="PEP-CTERM protein-sorting domain-containing protein" evidence="2">
    <location>
        <begin position="31"/>
        <end position="328"/>
    </location>
</feature>
<dbReference type="Proteomes" id="UP000078476">
    <property type="component" value="Unassembled WGS sequence"/>
</dbReference>
<evidence type="ECO:0000256" key="1">
    <source>
        <dbReference type="SAM" id="Phobius"/>
    </source>
</evidence>
<evidence type="ECO:0008006" key="5">
    <source>
        <dbReference type="Google" id="ProtNLM"/>
    </source>
</evidence>
<feature type="transmembrane region" description="Helical" evidence="1">
    <location>
        <begin position="301"/>
        <end position="320"/>
    </location>
</feature>
<evidence type="ECO:0000313" key="4">
    <source>
        <dbReference type="Proteomes" id="UP000078476"/>
    </source>
</evidence>
<organism evidence="3 4">
    <name type="scientific">Methylomonas lenta</name>
    <dbReference type="NCBI Taxonomy" id="980561"/>
    <lineage>
        <taxon>Bacteria</taxon>
        <taxon>Pseudomonadati</taxon>
        <taxon>Pseudomonadota</taxon>
        <taxon>Gammaproteobacteria</taxon>
        <taxon>Methylococcales</taxon>
        <taxon>Methylococcaceae</taxon>
        <taxon>Methylomonas</taxon>
    </lineage>
</organism>
<comment type="caution">
    <text evidence="3">The sequence shown here is derived from an EMBL/GenBank/DDBJ whole genome shotgun (WGS) entry which is preliminary data.</text>
</comment>
<keyword evidence="1" id="KW-0472">Membrane</keyword>